<dbReference type="GO" id="GO:0017148">
    <property type="term" value="P:negative regulation of translation"/>
    <property type="evidence" value="ECO:0007669"/>
    <property type="project" value="InterPro"/>
</dbReference>
<dbReference type="EMBL" id="ABIC01000057">
    <property type="protein sequence ID" value="EDP98980.1"/>
    <property type="molecule type" value="Genomic_DNA"/>
</dbReference>
<sequence>MVVSKSKSTYVLSDVQKALRTVRSLRMTKTARRGATSLGFDDQDIVDAIQSITSSHFYKTMPSDTSGYPHHDVYKFVFKNVYIYLKFQDLAGHMVVSFKEV</sequence>
<evidence type="ECO:0000313" key="1">
    <source>
        <dbReference type="EMBL" id="EDP98980.1"/>
    </source>
</evidence>
<evidence type="ECO:0008006" key="3">
    <source>
        <dbReference type="Google" id="ProtNLM"/>
    </source>
</evidence>
<dbReference type="Proteomes" id="UP000005839">
    <property type="component" value="Unassembled WGS sequence"/>
</dbReference>
<accession>A9DJA5</accession>
<dbReference type="GO" id="GO:0009372">
    <property type="term" value="P:quorum sensing"/>
    <property type="evidence" value="ECO:0007669"/>
    <property type="project" value="InterPro"/>
</dbReference>
<protein>
    <recommendedName>
        <fullName evidence="3">Motility quorum-sensing regulator MqsR</fullName>
    </recommendedName>
</protein>
<reference evidence="1 2" key="1">
    <citation type="submission" date="2007-10" db="EMBL/GenBank/DDBJ databases">
        <authorList>
            <person name="Yayanos A."/>
            <person name="Ferriera S."/>
            <person name="Johnson J."/>
            <person name="Kravitz S."/>
            <person name="Halpern A."/>
            <person name="Remington K."/>
            <person name="Beeson K."/>
            <person name="Tran B."/>
            <person name="Rogers Y.-H."/>
            <person name="Friedman R."/>
            <person name="Venter J.C."/>
        </authorList>
    </citation>
    <scope>NUCLEOTIDE SEQUENCE [LARGE SCALE GENOMIC DNA]</scope>
    <source>
        <strain evidence="1 2">KT99</strain>
    </source>
</reference>
<dbReference type="InterPro" id="IPR038493">
    <property type="entry name" value="MqsR_sf"/>
</dbReference>
<dbReference type="InterPro" id="IPR031451">
    <property type="entry name" value="MqsR_toxin"/>
</dbReference>
<keyword evidence="2" id="KW-1185">Reference proteome</keyword>
<dbReference type="RefSeq" id="WP_005502889.1">
    <property type="nucleotide sequence ID" value="NZ_ABIC01000057.1"/>
</dbReference>
<dbReference type="GO" id="GO:0044010">
    <property type="term" value="P:single-species biofilm formation"/>
    <property type="evidence" value="ECO:0007669"/>
    <property type="project" value="InterPro"/>
</dbReference>
<comment type="caution">
    <text evidence="1">The sequence shown here is derived from an EMBL/GenBank/DDBJ whole genome shotgun (WGS) entry which is preliminary data.</text>
</comment>
<evidence type="ECO:0000313" key="2">
    <source>
        <dbReference type="Proteomes" id="UP000005839"/>
    </source>
</evidence>
<proteinExistence type="predicted"/>
<name>A9DJA5_9GAMM</name>
<organism evidence="1 2">
    <name type="scientific">Shewanella benthica KT99</name>
    <dbReference type="NCBI Taxonomy" id="314608"/>
    <lineage>
        <taxon>Bacteria</taxon>
        <taxon>Pseudomonadati</taxon>
        <taxon>Pseudomonadota</taxon>
        <taxon>Gammaproteobacteria</taxon>
        <taxon>Alteromonadales</taxon>
        <taxon>Shewanellaceae</taxon>
        <taxon>Shewanella</taxon>
    </lineage>
</organism>
<dbReference type="Gene3D" id="3.30.2310.40">
    <property type="match status" value="1"/>
</dbReference>
<dbReference type="Pfam" id="PF15723">
    <property type="entry name" value="MqsR_toxin"/>
    <property type="match status" value="1"/>
</dbReference>
<gene>
    <name evidence="1" type="ORF">KT99_00146</name>
</gene>
<dbReference type="AlphaFoldDB" id="A9DJA5"/>